<reference evidence="2" key="3">
    <citation type="submission" date="2008-04" db="EMBL/GenBank/DDBJ databases">
        <title>Complete sequence of chromosome of Exiguobacterium sibiricum 255-15.</title>
        <authorList>
            <consortium name="US DOE Joint Genome Institute"/>
            <person name="Copeland A."/>
            <person name="Lucas S."/>
            <person name="Lapidus A."/>
            <person name="Glavina del Rio T."/>
            <person name="Dalin E."/>
            <person name="Tice H."/>
            <person name="Bruce D."/>
            <person name="Goodwin L."/>
            <person name="Pitluck S."/>
            <person name="Kiss H."/>
            <person name="Chertkov O."/>
            <person name="Monk C."/>
            <person name="Brettin T."/>
            <person name="Detter J.C."/>
            <person name="Han C."/>
            <person name="Kuske C.R."/>
            <person name="Schmutz J."/>
            <person name="Larimer F."/>
            <person name="Land M."/>
            <person name="Hauser L."/>
            <person name="Kyrpides N."/>
            <person name="Mikhailova N."/>
            <person name="Vishnivetskaya T."/>
            <person name="Rodrigues D.F."/>
            <person name="Gilichinsky D."/>
            <person name="Tiedje J."/>
            <person name="Richardson P."/>
        </authorList>
    </citation>
    <scope>NUCLEOTIDE SEQUENCE [LARGE SCALE GENOMIC DNA]</scope>
    <source>
        <strain evidence="2">DSM 17290 / CIP 109462 / JCM 13490 / 255-15</strain>
    </source>
</reference>
<evidence type="ECO:0000313" key="1">
    <source>
        <dbReference type="EMBL" id="ACB60045.1"/>
    </source>
</evidence>
<dbReference type="AlphaFoldDB" id="B1YJL5"/>
<reference evidence="1 2" key="2">
    <citation type="journal article" date="2008" name="BMC Genomics">
        <title>Architecture of thermal adaptation in an Exiguobacterium sibiricum strain isolated from 3 million year old permafrost: a genome and transcriptome approach.</title>
        <authorList>
            <person name="Rodrigues D.F."/>
            <person name="Ivanova N."/>
            <person name="He Z."/>
            <person name="Huebner M."/>
            <person name="Zhou J."/>
            <person name="Tiedje J.M."/>
        </authorList>
    </citation>
    <scope>NUCLEOTIDE SEQUENCE [LARGE SCALE GENOMIC DNA]</scope>
    <source>
        <strain evidence="2">DSM 17290 / CIP 109462 / JCM 13490 / 255-15</strain>
    </source>
</reference>
<organism evidence="1 2">
    <name type="scientific">Exiguobacterium sibiricum (strain DSM 17290 / CCUG 55495 / CIP 109462 / JCM 13490 / 255-15)</name>
    <dbReference type="NCBI Taxonomy" id="262543"/>
    <lineage>
        <taxon>Bacteria</taxon>
        <taxon>Bacillati</taxon>
        <taxon>Bacillota</taxon>
        <taxon>Bacilli</taxon>
        <taxon>Bacillales</taxon>
        <taxon>Bacillales Family XII. Incertae Sedis</taxon>
        <taxon>Exiguobacterium</taxon>
    </lineage>
</organism>
<dbReference type="HOGENOM" id="CLU_1746896_0_0_9"/>
<gene>
    <name evidence="1" type="ordered locus">Exig_0564</name>
</gene>
<protein>
    <submittedName>
        <fullName evidence="1">Uncharacterized protein</fullName>
    </submittedName>
</protein>
<dbReference type="RefSeq" id="WP_012369469.1">
    <property type="nucleotide sequence ID" value="NC_010556.1"/>
</dbReference>
<keyword evidence="2" id="KW-1185">Reference proteome</keyword>
<dbReference type="OrthoDB" id="2352441at2"/>
<sequence>MELYCAVCTYRQIIEIGQQEEWKGFPSVLTYGMESYASALPFLFVPPYQEPLVSRQKIDDRIRAELIRTYHAHIEEIEDGWVPHQYDVFQCPTCQQISTRFWCALFLKGAIIEPVHRCEQDNSVLVRLSLDELTQTPCPSCAEQTLQIR</sequence>
<proteinExistence type="predicted"/>
<reference evidence="1 2" key="1">
    <citation type="journal article" date="2006" name="Extremophiles">
        <title>Characterization of Exiguobacterium isolates from the Siberian permafrost. Description of Exiguobacterium sibiricum sp. nov.</title>
        <authorList>
            <person name="Rodrigues D.F."/>
            <person name="Goris J."/>
            <person name="Vishnivetskaya T."/>
            <person name="Gilichinsky D."/>
            <person name="Thomashow M.F."/>
            <person name="Tiedje J.M."/>
        </authorList>
    </citation>
    <scope>NUCLEOTIDE SEQUENCE [LARGE SCALE GENOMIC DNA]</scope>
    <source>
        <strain evidence="2">DSM 17290 / CIP 109462 / JCM 13490 / 255-15</strain>
    </source>
</reference>
<dbReference type="EMBL" id="CP001022">
    <property type="protein sequence ID" value="ACB60045.1"/>
    <property type="molecule type" value="Genomic_DNA"/>
</dbReference>
<accession>B1YJL5</accession>
<name>B1YJL5_EXIS2</name>
<dbReference type="STRING" id="262543.Exig_0564"/>
<dbReference type="Proteomes" id="UP000001681">
    <property type="component" value="Chromosome"/>
</dbReference>
<dbReference type="KEGG" id="esi:Exig_0564"/>
<evidence type="ECO:0000313" key="2">
    <source>
        <dbReference type="Proteomes" id="UP000001681"/>
    </source>
</evidence>